<name>A0A5C6GPY8_METRR</name>
<evidence type="ECO:0000259" key="2">
    <source>
        <dbReference type="Pfam" id="PF20263"/>
    </source>
</evidence>
<feature type="region of interest" description="Disordered" evidence="1">
    <location>
        <begin position="102"/>
        <end position="152"/>
    </location>
</feature>
<evidence type="ECO:0000313" key="3">
    <source>
        <dbReference type="EMBL" id="TWU79086.1"/>
    </source>
</evidence>
<dbReference type="Pfam" id="PF20263">
    <property type="entry name" value="LYRM2-like"/>
    <property type="match status" value="1"/>
</dbReference>
<dbReference type="EMBL" id="SBHS01000001">
    <property type="protein sequence ID" value="TWU79086.1"/>
    <property type="molecule type" value="Genomic_DNA"/>
</dbReference>
<evidence type="ECO:0000256" key="1">
    <source>
        <dbReference type="SAM" id="MobiDB-lite"/>
    </source>
</evidence>
<dbReference type="AlphaFoldDB" id="A0A5C6GPY8"/>
<proteinExistence type="predicted"/>
<gene>
    <name evidence="3" type="ORF">ED733_008683</name>
</gene>
<sequence length="375" mass="42721">MPAPAYPLPLSLPPLHLYRHLLREVTYLPPAFRAIIDSAIRTRFQNGREDGMHTKDRLARAKSALRTLRAANSGDKTAMQSMITKGFGRTGNRRRELMALFVKPQGPNDTKSLENFIDQTGNNNNQAQSSTGASQPKQTRKPKNASFEKWDQPKLLKVLESQKQHQKSTKDTTSWPGTAVKVIDPDQFVPKTNIWGKPPAACLVRTKRAHWWRRSAEKLMPPLGNGEWDLLRRLSSGAQADGEWAVPQRRHYASTEATLWMESASGWNWESYATTPIAMIEKPRTMSRQRRTGRYDTGPYGGHQPNKRVSDRWFRRAYNRTWQLTPTMEQDPNTLQYSIAWGKAVSNLPVAAKAQLEIFDNVDRKGNKLHKKPEA</sequence>
<organism evidence="3 4">
    <name type="scientific">Metarhizium rileyi (strain RCEF 4871)</name>
    <name type="common">Nomuraea rileyi</name>
    <dbReference type="NCBI Taxonomy" id="1649241"/>
    <lineage>
        <taxon>Eukaryota</taxon>
        <taxon>Fungi</taxon>
        <taxon>Dikarya</taxon>
        <taxon>Ascomycota</taxon>
        <taxon>Pezizomycotina</taxon>
        <taxon>Sordariomycetes</taxon>
        <taxon>Hypocreomycetidae</taxon>
        <taxon>Hypocreales</taxon>
        <taxon>Clavicipitaceae</taxon>
        <taxon>Metarhizium</taxon>
    </lineage>
</organism>
<feature type="compositionally biased region" description="Polar residues" evidence="1">
    <location>
        <begin position="117"/>
        <end position="137"/>
    </location>
</feature>
<protein>
    <recommendedName>
        <fullName evidence="2">LYR motif-containing protein Cup1-like N-terminal domain-containing protein</fullName>
    </recommendedName>
</protein>
<feature type="region of interest" description="Disordered" evidence="1">
    <location>
        <begin position="284"/>
        <end position="306"/>
    </location>
</feature>
<dbReference type="InterPro" id="IPR046896">
    <property type="entry name" value="Cup1-like_N"/>
</dbReference>
<evidence type="ECO:0000313" key="4">
    <source>
        <dbReference type="Proteomes" id="UP000317257"/>
    </source>
</evidence>
<accession>A0A5C6GPY8</accession>
<reference evidence="4" key="1">
    <citation type="submission" date="2018-12" db="EMBL/GenBank/DDBJ databases">
        <title>The complete genome of Metarhizium rileyi, a key fungal pathogen of Lepidoptera.</title>
        <authorList>
            <person name="Binneck E."/>
            <person name="Lastra C.C.L."/>
            <person name="Sosa-Gomez D.R."/>
        </authorList>
    </citation>
    <scope>NUCLEOTIDE SEQUENCE [LARGE SCALE GENOMIC DNA]</scope>
    <source>
        <strain evidence="4">Cep018-CH2</strain>
    </source>
</reference>
<dbReference type="Proteomes" id="UP000317257">
    <property type="component" value="Unassembled WGS sequence"/>
</dbReference>
<comment type="caution">
    <text evidence="3">The sequence shown here is derived from an EMBL/GenBank/DDBJ whole genome shotgun (WGS) entry which is preliminary data.</text>
</comment>
<feature type="domain" description="LYR motif-containing protein Cup1-like N-terminal" evidence="2">
    <location>
        <begin position="17"/>
        <end position="98"/>
    </location>
</feature>